<dbReference type="EMBL" id="CADIKM010000055">
    <property type="protein sequence ID" value="CAB3803403.1"/>
    <property type="molecule type" value="Genomic_DNA"/>
</dbReference>
<feature type="compositionally biased region" description="Gly residues" evidence="9">
    <location>
        <begin position="160"/>
        <end position="174"/>
    </location>
</feature>
<gene>
    <name evidence="7 10" type="primary">rnpA</name>
    <name evidence="10" type="ORF">LMG28138_05345</name>
</gene>
<feature type="compositionally biased region" description="Polar residues" evidence="9">
    <location>
        <begin position="133"/>
        <end position="149"/>
    </location>
</feature>
<dbReference type="InterPro" id="IPR020539">
    <property type="entry name" value="RNase_P_CS"/>
</dbReference>
<comment type="similarity">
    <text evidence="7">Belongs to the RnpA family.</text>
</comment>
<evidence type="ECO:0000256" key="3">
    <source>
        <dbReference type="ARBA" id="ARBA00022722"/>
    </source>
</evidence>
<evidence type="ECO:0000256" key="4">
    <source>
        <dbReference type="ARBA" id="ARBA00022759"/>
    </source>
</evidence>
<dbReference type="InterPro" id="IPR020568">
    <property type="entry name" value="Ribosomal_Su5_D2-typ_SF"/>
</dbReference>
<evidence type="ECO:0000256" key="8">
    <source>
        <dbReference type="NCBIfam" id="TIGR00188"/>
    </source>
</evidence>
<reference evidence="10 11" key="1">
    <citation type="submission" date="2020-04" db="EMBL/GenBank/DDBJ databases">
        <authorList>
            <person name="De Canck E."/>
        </authorList>
    </citation>
    <scope>NUCLEOTIDE SEQUENCE [LARGE SCALE GENOMIC DNA]</scope>
    <source>
        <strain evidence="10 11">LMG 28138</strain>
    </source>
</reference>
<dbReference type="Pfam" id="PF00825">
    <property type="entry name" value="Ribonuclease_P"/>
    <property type="match status" value="1"/>
</dbReference>
<keyword evidence="11" id="KW-1185">Reference proteome</keyword>
<dbReference type="AlphaFoldDB" id="A0A6S7BKA4"/>
<evidence type="ECO:0000256" key="2">
    <source>
        <dbReference type="ARBA" id="ARBA00022694"/>
    </source>
</evidence>
<dbReference type="GO" id="GO:0030677">
    <property type="term" value="C:ribonuclease P complex"/>
    <property type="evidence" value="ECO:0007669"/>
    <property type="project" value="TreeGrafter"/>
</dbReference>
<evidence type="ECO:0000256" key="9">
    <source>
        <dbReference type="SAM" id="MobiDB-lite"/>
    </source>
</evidence>
<keyword evidence="6 7" id="KW-0694">RNA-binding</keyword>
<dbReference type="PROSITE" id="PS00648">
    <property type="entry name" value="RIBONUCLEASE_P"/>
    <property type="match status" value="1"/>
</dbReference>
<accession>A0A6S7BKA4</accession>
<keyword evidence="2 7" id="KW-0819">tRNA processing</keyword>
<dbReference type="InterPro" id="IPR014721">
    <property type="entry name" value="Ribsml_uS5_D2-typ_fold_subgr"/>
</dbReference>
<dbReference type="HAMAP" id="MF_00227">
    <property type="entry name" value="RNase_P"/>
    <property type="match status" value="1"/>
</dbReference>
<dbReference type="PANTHER" id="PTHR33992:SF1">
    <property type="entry name" value="RIBONUCLEASE P PROTEIN COMPONENT"/>
    <property type="match status" value="1"/>
</dbReference>
<dbReference type="SUPFAM" id="SSF54211">
    <property type="entry name" value="Ribosomal protein S5 domain 2-like"/>
    <property type="match status" value="1"/>
</dbReference>
<protein>
    <recommendedName>
        <fullName evidence="7 8">Ribonuclease P protein component</fullName>
        <shortName evidence="7">RNase P protein</shortName>
        <shortName evidence="7">RNaseP protein</shortName>
        <ecNumber evidence="7 8">3.1.26.5</ecNumber>
    </recommendedName>
    <alternativeName>
        <fullName evidence="7">Protein C5</fullName>
    </alternativeName>
</protein>
<name>A0A6S7BKA4_9BURK</name>
<dbReference type="GO" id="GO:0042781">
    <property type="term" value="F:3'-tRNA processing endoribonuclease activity"/>
    <property type="evidence" value="ECO:0007669"/>
    <property type="project" value="TreeGrafter"/>
</dbReference>
<keyword evidence="5 7" id="KW-0378">Hydrolase</keyword>
<dbReference type="EC" id="3.1.26.5" evidence="7 8"/>
<dbReference type="Gene3D" id="3.30.230.10">
    <property type="match status" value="1"/>
</dbReference>
<keyword evidence="3 7" id="KW-0540">Nuclease</keyword>
<organism evidence="10 11">
    <name type="scientific">Pararobbsia alpina</name>
    <dbReference type="NCBI Taxonomy" id="621374"/>
    <lineage>
        <taxon>Bacteria</taxon>
        <taxon>Pseudomonadati</taxon>
        <taxon>Pseudomonadota</taxon>
        <taxon>Betaproteobacteria</taxon>
        <taxon>Burkholderiales</taxon>
        <taxon>Burkholderiaceae</taxon>
        <taxon>Pararobbsia</taxon>
    </lineage>
</organism>
<feature type="region of interest" description="Disordered" evidence="9">
    <location>
        <begin position="127"/>
        <end position="174"/>
    </location>
</feature>
<evidence type="ECO:0000256" key="1">
    <source>
        <dbReference type="ARBA" id="ARBA00002663"/>
    </source>
</evidence>
<keyword evidence="4 7" id="KW-0255">Endonuclease</keyword>
<dbReference type="GO" id="GO:0004526">
    <property type="term" value="F:ribonuclease P activity"/>
    <property type="evidence" value="ECO:0007669"/>
    <property type="project" value="UniProtKB-UniRule"/>
</dbReference>
<dbReference type="InterPro" id="IPR000100">
    <property type="entry name" value="RNase_P"/>
</dbReference>
<evidence type="ECO:0000256" key="7">
    <source>
        <dbReference type="HAMAP-Rule" id="MF_00227"/>
    </source>
</evidence>
<comment type="function">
    <text evidence="1 7">RNaseP catalyzes the removal of the 5'-leader sequence from pre-tRNA to produce the mature 5'-terminus. It can also cleave other RNA substrates such as 4.5S RNA. The protein component plays an auxiliary but essential role in vivo by binding to the 5'-leader sequence and broadening the substrate specificity of the ribozyme.</text>
</comment>
<evidence type="ECO:0000313" key="10">
    <source>
        <dbReference type="EMBL" id="CAB3803403.1"/>
    </source>
</evidence>
<dbReference type="PANTHER" id="PTHR33992">
    <property type="entry name" value="RIBONUCLEASE P PROTEIN COMPONENT"/>
    <property type="match status" value="1"/>
</dbReference>
<evidence type="ECO:0000256" key="5">
    <source>
        <dbReference type="ARBA" id="ARBA00022801"/>
    </source>
</evidence>
<evidence type="ECO:0000313" key="11">
    <source>
        <dbReference type="Proteomes" id="UP000494115"/>
    </source>
</evidence>
<dbReference type="Proteomes" id="UP000494115">
    <property type="component" value="Unassembled WGS sequence"/>
</dbReference>
<dbReference type="GO" id="GO:0001682">
    <property type="term" value="P:tRNA 5'-leader removal"/>
    <property type="evidence" value="ECO:0007669"/>
    <property type="project" value="UniProtKB-UniRule"/>
</dbReference>
<comment type="subunit">
    <text evidence="7">Consists of a catalytic RNA component (M1 or rnpB) and a protein subunit.</text>
</comment>
<sequence length="174" mass="19295">MIARDEGFPKSARLLKTDEYSSVFRLRPWARSAHFVLYARHTDGPARLGLVTGRKYAPRAVTRNLIRRLTREIFRVRRAELEGWDMLLRLHSRFDRKTMPSASSLPLRAMCHDEIVTLFDNAVKTIRRRSGETSRSADTSPSVKTSEGASPSVDPARPAGPGGSADAGTTGEGT</sequence>
<evidence type="ECO:0000256" key="6">
    <source>
        <dbReference type="ARBA" id="ARBA00022884"/>
    </source>
</evidence>
<comment type="catalytic activity">
    <reaction evidence="7">
        <text>Endonucleolytic cleavage of RNA, removing 5'-extranucleotides from tRNA precursor.</text>
        <dbReference type="EC" id="3.1.26.5"/>
    </reaction>
</comment>
<dbReference type="NCBIfam" id="TIGR00188">
    <property type="entry name" value="rnpA"/>
    <property type="match status" value="1"/>
</dbReference>
<dbReference type="GO" id="GO:0000049">
    <property type="term" value="F:tRNA binding"/>
    <property type="evidence" value="ECO:0007669"/>
    <property type="project" value="UniProtKB-UniRule"/>
</dbReference>
<proteinExistence type="inferred from homology"/>